<dbReference type="SUPFAM" id="SSF89796">
    <property type="entry name" value="CoA-transferase family III (CaiB/BaiF)"/>
    <property type="match status" value="1"/>
</dbReference>
<keyword evidence="4" id="KW-1185">Reference proteome</keyword>
<gene>
    <name evidence="3" type="primary">bbsF_1</name>
    <name evidence="3" type="ORF">I601_0657</name>
</gene>
<evidence type="ECO:0000256" key="1">
    <source>
        <dbReference type="ARBA" id="ARBA00008383"/>
    </source>
</evidence>
<dbReference type="Pfam" id="PF02515">
    <property type="entry name" value="CoA_transf_3"/>
    <property type="match status" value="1"/>
</dbReference>
<accession>A0A1A9GFJ8</accession>
<dbReference type="OrthoDB" id="3561197at2"/>
<dbReference type="Gene3D" id="3.40.50.10540">
    <property type="entry name" value="Crotonobetainyl-coa:carnitine coa-transferase, domain 1"/>
    <property type="match status" value="1"/>
</dbReference>
<dbReference type="PANTHER" id="PTHR48228:SF6">
    <property type="entry name" value="L-CARNITINE COA-TRANSFERASE"/>
    <property type="match status" value="1"/>
</dbReference>
<dbReference type="PANTHER" id="PTHR48228">
    <property type="entry name" value="SUCCINYL-COA--D-CITRAMALATE COA-TRANSFERASE"/>
    <property type="match status" value="1"/>
</dbReference>
<dbReference type="InterPro" id="IPR003673">
    <property type="entry name" value="CoA-Trfase_fam_III"/>
</dbReference>
<dbReference type="EMBL" id="CP015079">
    <property type="protein sequence ID" value="ANH37109.1"/>
    <property type="molecule type" value="Genomic_DNA"/>
</dbReference>
<dbReference type="InterPro" id="IPR044855">
    <property type="entry name" value="CoA-Trfase_III_dom3_sf"/>
</dbReference>
<sequence length="435" mass="47128">MTGDLGPTDSDLPLAGIRVIDLTVVWSGPGATALLGDMGAEVIRVEGNNRVSRQVSATVTKESFEKTGYHGGTYPDKDPGARPYDRSALFNWHARNKLAACMNLDAPEGHQAFLDLVAVSDVLVENNSAGVLEKLGIPHERLLEINPRLVVARMPPLGLSGPISDYLGYGPNFNSLVGIAAMDGYEGEEPDSAGENYHMDEAAPAGLAFAVSAALWDREETGVGGLIEFAQAETVMAEVGEFFLDHQVNHRDPVVLGNTDPWMVQDVLQVLGEDRWVAVSIRDDRDWAALHTVDGLGGAPGLPAPDADGATRREHSAAIREVLADWCRDRTADDVVSTLQALGIPAGEVLDERQVLDDPHLAERGWWQERSHPSVGTHRYPGHPWRSADVELAHGRPLPGFGEDNEHVYLGVLGYDRETYDDLVARGLVTDHQLA</sequence>
<evidence type="ECO:0000256" key="2">
    <source>
        <dbReference type="ARBA" id="ARBA00022679"/>
    </source>
</evidence>
<dbReference type="PATRIC" id="fig|1300347.3.peg.662"/>
<dbReference type="KEGG" id="ndk:I601_0657"/>
<keyword evidence="2 3" id="KW-0808">Transferase</keyword>
<dbReference type="InterPro" id="IPR050509">
    <property type="entry name" value="CoA-transferase_III"/>
</dbReference>
<dbReference type="EC" id="2.8.3.15" evidence="3"/>
<name>A0A1A9GFJ8_9ACTN</name>
<dbReference type="Gene3D" id="3.30.1540.10">
    <property type="entry name" value="formyl-coa transferase, domain 3"/>
    <property type="match status" value="1"/>
</dbReference>
<dbReference type="Proteomes" id="UP000077868">
    <property type="component" value="Chromosome"/>
</dbReference>
<dbReference type="RefSeq" id="WP_068106385.1">
    <property type="nucleotide sequence ID" value="NZ_CP015079.1"/>
</dbReference>
<dbReference type="AlphaFoldDB" id="A0A1A9GFJ8"/>
<proteinExistence type="inferred from homology"/>
<dbReference type="GO" id="GO:0033877">
    <property type="term" value="F:succinyl-CoA:(R)-benzylsuccinate CoA-transferase activity"/>
    <property type="evidence" value="ECO:0007669"/>
    <property type="project" value="UniProtKB-EC"/>
</dbReference>
<protein>
    <submittedName>
        <fullName evidence="3">Succinyl-CoA:(R)-benzylsuccinate CoA-transferase subunit BbsF</fullName>
        <ecNumber evidence="3">2.8.3.15</ecNumber>
    </submittedName>
</protein>
<evidence type="ECO:0000313" key="4">
    <source>
        <dbReference type="Proteomes" id="UP000077868"/>
    </source>
</evidence>
<organism evidence="3 4">
    <name type="scientific">Nocardioides dokdonensis FR1436</name>
    <dbReference type="NCBI Taxonomy" id="1300347"/>
    <lineage>
        <taxon>Bacteria</taxon>
        <taxon>Bacillati</taxon>
        <taxon>Actinomycetota</taxon>
        <taxon>Actinomycetes</taxon>
        <taxon>Propionibacteriales</taxon>
        <taxon>Nocardioidaceae</taxon>
        <taxon>Nocardioides</taxon>
    </lineage>
</organism>
<dbReference type="InterPro" id="IPR023606">
    <property type="entry name" value="CoA-Trfase_III_dom_1_sf"/>
</dbReference>
<reference evidence="3 4" key="1">
    <citation type="submission" date="2016-03" db="EMBL/GenBank/DDBJ databases">
        <title>Complete genome sequence of a soil Actinobacterium, Nocardioides dokdonensis FR1436.</title>
        <authorList>
            <person name="Kwon S.-K."/>
            <person name="Kim K."/>
            <person name="Kim J.F."/>
        </authorList>
    </citation>
    <scope>NUCLEOTIDE SEQUENCE [LARGE SCALE GENOMIC DNA]</scope>
    <source>
        <strain evidence="3 4">FR1436</strain>
    </source>
</reference>
<evidence type="ECO:0000313" key="3">
    <source>
        <dbReference type="EMBL" id="ANH37109.1"/>
    </source>
</evidence>
<dbReference type="STRING" id="1300347.I601_0657"/>
<comment type="similarity">
    <text evidence="1">Belongs to the CoA-transferase III family.</text>
</comment>